<organism evidence="8 9">
    <name type="scientific">Podospora pseudopauciseta</name>
    <dbReference type="NCBI Taxonomy" id="2093780"/>
    <lineage>
        <taxon>Eukaryota</taxon>
        <taxon>Fungi</taxon>
        <taxon>Dikarya</taxon>
        <taxon>Ascomycota</taxon>
        <taxon>Pezizomycotina</taxon>
        <taxon>Sordariomycetes</taxon>
        <taxon>Sordariomycetidae</taxon>
        <taxon>Sordariales</taxon>
        <taxon>Podosporaceae</taxon>
        <taxon>Podospora</taxon>
    </lineage>
</organism>
<comment type="subcellular location">
    <subcellularLocation>
        <location evidence="1">Mitochondrion</location>
    </subcellularLocation>
</comment>
<evidence type="ECO:0000256" key="1">
    <source>
        <dbReference type="ARBA" id="ARBA00004173"/>
    </source>
</evidence>
<protein>
    <recommendedName>
        <fullName evidence="7">Small ribosomal subunit protein mS29</fullName>
    </recommendedName>
</protein>
<reference evidence="8 9" key="1">
    <citation type="journal article" date="2023" name="bioRxiv">
        <title>High-quality genome assemblies of four members of thePodospora anserinaspecies complex.</title>
        <authorList>
            <person name="Ament-Velasquez S.L."/>
            <person name="Vogan A.A."/>
            <person name="Wallerman O."/>
            <person name="Hartmann F."/>
            <person name="Gautier V."/>
            <person name="Silar P."/>
            <person name="Giraud T."/>
            <person name="Johannesson H."/>
        </authorList>
    </citation>
    <scope>NUCLEOTIDE SEQUENCE [LARGE SCALE GENOMIC DNA]</scope>
    <source>
        <strain evidence="8 9">CBS 411.78</strain>
    </source>
</reference>
<dbReference type="PANTHER" id="PTHR12810:SF0">
    <property type="entry name" value="SMALL RIBOSOMAL SUBUNIT PROTEIN MS29"/>
    <property type="match status" value="1"/>
</dbReference>
<evidence type="ECO:0000256" key="5">
    <source>
        <dbReference type="ARBA" id="ARBA00023128"/>
    </source>
</evidence>
<dbReference type="RefSeq" id="XP_062770180.1">
    <property type="nucleotide sequence ID" value="XM_062907249.1"/>
</dbReference>
<keyword evidence="9" id="KW-1185">Reference proteome</keyword>
<dbReference type="PANTHER" id="PTHR12810">
    <property type="entry name" value="MITOCHONDRIAL 28S RIBOSOMAL PROTEIN S29"/>
    <property type="match status" value="1"/>
</dbReference>
<sequence>MSASNCLRCLGRPSVAGASRGVVVVPVFAPRTAAPFSTTAVQNALPAKPKSAEHQDRSVRVYRAGRKMTIKKKNTQDRGKPPLPGERKAFRKKIVLSNDNAFPVPWVTEMEASSLSNENKVGSIVSLPPALQDQLRATEAFQPTQTWGLFRKPSTLIRKETVELTGKMEKAVENKQTARIVLAGEKISGKSTMLLQAQSHAYLNNWIVIHFPDAQELTNGSTEYAPIPNTENPTLYMQQNYCLKLLQSIKKANEKILAKLLSVSNHNELPQNITVNQPLLSLINAAKEAEGAWSVFQALWSELNAQGVNRPPILLSMDNLPHIMKMSEYRSASFDKIHSHDLSLVRLFTEALAGNTRFPSGGAVIAATNRNNGPRIPSMELALKQRLAEQIKVVEGEEAPEPPVRDPYFKGYDDRVEKVLKTVEVMEVNKIGKREARSLMEYWAASGLLRTTVDEQVVSEKWTLGGCGVLGEMERAALLTMKI</sequence>
<dbReference type="InterPro" id="IPR017082">
    <property type="entry name" value="Ribosomal_mS29_fun"/>
</dbReference>
<evidence type="ECO:0000256" key="4">
    <source>
        <dbReference type="ARBA" id="ARBA00022980"/>
    </source>
</evidence>
<evidence type="ECO:0000313" key="9">
    <source>
        <dbReference type="Proteomes" id="UP001326199"/>
    </source>
</evidence>
<evidence type="ECO:0000256" key="2">
    <source>
        <dbReference type="ARBA" id="ARBA00009863"/>
    </source>
</evidence>
<gene>
    <name evidence="8" type="ORF">QC763_106720</name>
</gene>
<evidence type="ECO:0000256" key="6">
    <source>
        <dbReference type="ARBA" id="ARBA00023274"/>
    </source>
</evidence>
<comment type="similarity">
    <text evidence="2">Belongs to the mitochondrion-specific ribosomal protein mS29 family.</text>
</comment>
<keyword evidence="6" id="KW-0687">Ribonucleoprotein</keyword>
<dbReference type="Proteomes" id="UP001326199">
    <property type="component" value="Unassembled WGS sequence"/>
</dbReference>
<dbReference type="PIRSF" id="PIRSF036996">
    <property type="entry name" value="RSM23"/>
    <property type="match status" value="1"/>
</dbReference>
<keyword evidence="3" id="KW-0809">Transit peptide</keyword>
<dbReference type="EMBL" id="JAFFHB010000001">
    <property type="protein sequence ID" value="KAK4672858.1"/>
    <property type="molecule type" value="Genomic_DNA"/>
</dbReference>
<comment type="caution">
    <text evidence="8">The sequence shown here is derived from an EMBL/GenBank/DDBJ whole genome shotgun (WGS) entry which is preliminary data.</text>
</comment>
<evidence type="ECO:0000256" key="3">
    <source>
        <dbReference type="ARBA" id="ARBA00022946"/>
    </source>
</evidence>
<name>A0ABR0HXR4_9PEZI</name>
<dbReference type="InterPro" id="IPR019368">
    <property type="entry name" value="Ribosomal_mS29"/>
</dbReference>
<accession>A0ABR0HXR4</accession>
<dbReference type="GeneID" id="87927592"/>
<keyword evidence="5" id="KW-0496">Mitochondrion</keyword>
<evidence type="ECO:0000313" key="8">
    <source>
        <dbReference type="EMBL" id="KAK4672858.1"/>
    </source>
</evidence>
<proteinExistence type="inferred from homology"/>
<keyword evidence="4" id="KW-0689">Ribosomal protein</keyword>
<dbReference type="Pfam" id="PF10236">
    <property type="entry name" value="DAP3"/>
    <property type="match status" value="1"/>
</dbReference>
<evidence type="ECO:0000256" key="7">
    <source>
        <dbReference type="ARBA" id="ARBA00035140"/>
    </source>
</evidence>